<dbReference type="InterPro" id="IPR005085">
    <property type="entry name" value="CBM25"/>
</dbReference>
<evidence type="ECO:0000256" key="3">
    <source>
        <dbReference type="ARBA" id="ARBA00023295"/>
    </source>
</evidence>
<dbReference type="Pfam" id="PF07821">
    <property type="entry name" value="Alpha-amyl_C2"/>
    <property type="match status" value="1"/>
</dbReference>
<keyword evidence="3" id="KW-0326">Glycosidase</keyword>
<dbReference type="SUPFAM" id="SSF51445">
    <property type="entry name" value="(Trans)glycosidases"/>
    <property type="match status" value="2"/>
</dbReference>
<feature type="compositionally biased region" description="Basic and acidic residues" evidence="5">
    <location>
        <begin position="500"/>
        <end position="509"/>
    </location>
</feature>
<evidence type="ECO:0000256" key="5">
    <source>
        <dbReference type="SAM" id="MobiDB-lite"/>
    </source>
</evidence>
<dbReference type="InterPro" id="IPR036116">
    <property type="entry name" value="FN3_sf"/>
</dbReference>
<feature type="coiled-coil region" evidence="4">
    <location>
        <begin position="1484"/>
        <end position="1511"/>
    </location>
</feature>
<protein>
    <recommendedName>
        <fullName evidence="6">Fibronectin type-III domain-containing protein</fullName>
    </recommendedName>
</protein>
<evidence type="ECO:0000313" key="8">
    <source>
        <dbReference type="Proteomes" id="UP001189429"/>
    </source>
</evidence>
<dbReference type="InterPro" id="IPR013780">
    <property type="entry name" value="Glyco_hydro_b"/>
</dbReference>
<feature type="region of interest" description="Disordered" evidence="5">
    <location>
        <begin position="835"/>
        <end position="860"/>
    </location>
</feature>
<feature type="region of interest" description="Disordered" evidence="5">
    <location>
        <begin position="1869"/>
        <end position="1895"/>
    </location>
</feature>
<evidence type="ECO:0000313" key="7">
    <source>
        <dbReference type="EMBL" id="CAK0865070.1"/>
    </source>
</evidence>
<keyword evidence="4" id="KW-0175">Coiled coil</keyword>
<proteinExistence type="inferred from homology"/>
<feature type="domain" description="Fibronectin type-III" evidence="6">
    <location>
        <begin position="757"/>
        <end position="850"/>
    </location>
</feature>
<dbReference type="PROSITE" id="PS50853">
    <property type="entry name" value="FN3"/>
    <property type="match status" value="2"/>
</dbReference>
<comment type="similarity">
    <text evidence="1">Belongs to the glycosyl hydrolase 13 family.</text>
</comment>
<evidence type="ECO:0000259" key="6">
    <source>
        <dbReference type="PROSITE" id="PS50853"/>
    </source>
</evidence>
<feature type="compositionally biased region" description="Polar residues" evidence="5">
    <location>
        <begin position="1876"/>
        <end position="1895"/>
    </location>
</feature>
<accession>A0ABN9UXX3</accession>
<evidence type="ECO:0000256" key="1">
    <source>
        <dbReference type="ARBA" id="ARBA00008061"/>
    </source>
</evidence>
<dbReference type="SUPFAM" id="SSF51011">
    <property type="entry name" value="Glycosyl hydrolase domain"/>
    <property type="match status" value="1"/>
</dbReference>
<organism evidence="7 8">
    <name type="scientific">Prorocentrum cordatum</name>
    <dbReference type="NCBI Taxonomy" id="2364126"/>
    <lineage>
        <taxon>Eukaryota</taxon>
        <taxon>Sar</taxon>
        <taxon>Alveolata</taxon>
        <taxon>Dinophyceae</taxon>
        <taxon>Prorocentrales</taxon>
        <taxon>Prorocentraceae</taxon>
        <taxon>Prorocentrum</taxon>
    </lineage>
</organism>
<dbReference type="Gene3D" id="2.60.40.10">
    <property type="entry name" value="Immunoglobulins"/>
    <property type="match status" value="7"/>
</dbReference>
<dbReference type="SUPFAM" id="SSF49265">
    <property type="entry name" value="Fibronectin type III"/>
    <property type="match status" value="2"/>
</dbReference>
<dbReference type="Pfam" id="PF00041">
    <property type="entry name" value="fn3"/>
    <property type="match status" value="1"/>
</dbReference>
<keyword evidence="2" id="KW-0378">Hydrolase</keyword>
<evidence type="ECO:0000256" key="2">
    <source>
        <dbReference type="ARBA" id="ARBA00022801"/>
    </source>
</evidence>
<dbReference type="CDD" id="cd00063">
    <property type="entry name" value="FN3"/>
    <property type="match status" value="2"/>
</dbReference>
<evidence type="ECO:0000256" key="4">
    <source>
        <dbReference type="SAM" id="Coils"/>
    </source>
</evidence>
<feature type="domain" description="Fibronectin type-III" evidence="6">
    <location>
        <begin position="427"/>
        <end position="512"/>
    </location>
</feature>
<feature type="region of interest" description="Disordered" evidence="5">
    <location>
        <begin position="2369"/>
        <end position="2427"/>
    </location>
</feature>
<name>A0ABN9UXX3_9DINO</name>
<feature type="compositionally biased region" description="Gly residues" evidence="5">
    <location>
        <begin position="2413"/>
        <end position="2427"/>
    </location>
</feature>
<feature type="region of interest" description="Disordered" evidence="5">
    <location>
        <begin position="2899"/>
        <end position="2968"/>
    </location>
</feature>
<dbReference type="InterPro" id="IPR003961">
    <property type="entry name" value="FN3_dom"/>
</dbReference>
<dbReference type="InterPro" id="IPR017853">
    <property type="entry name" value="GH"/>
</dbReference>
<feature type="region of interest" description="Disordered" evidence="5">
    <location>
        <begin position="2116"/>
        <end position="2142"/>
    </location>
</feature>
<dbReference type="SMART" id="SM00642">
    <property type="entry name" value="Aamy"/>
    <property type="match status" value="1"/>
</dbReference>
<dbReference type="SMART" id="SM00810">
    <property type="entry name" value="Alpha-amyl_C2"/>
    <property type="match status" value="1"/>
</dbReference>
<dbReference type="SMART" id="SM01066">
    <property type="entry name" value="CBM_25"/>
    <property type="match status" value="2"/>
</dbReference>
<dbReference type="Pfam" id="PF00128">
    <property type="entry name" value="Alpha-amylase"/>
    <property type="match status" value="1"/>
</dbReference>
<dbReference type="Proteomes" id="UP001189429">
    <property type="component" value="Unassembled WGS sequence"/>
</dbReference>
<dbReference type="Gene3D" id="3.20.20.80">
    <property type="entry name" value="Glycosidases"/>
    <property type="match status" value="2"/>
</dbReference>
<dbReference type="InterPro" id="IPR013783">
    <property type="entry name" value="Ig-like_fold"/>
</dbReference>
<reference evidence="7" key="1">
    <citation type="submission" date="2023-10" db="EMBL/GenBank/DDBJ databases">
        <authorList>
            <person name="Chen Y."/>
            <person name="Shah S."/>
            <person name="Dougan E. K."/>
            <person name="Thang M."/>
            <person name="Chan C."/>
        </authorList>
    </citation>
    <scope>NUCLEOTIDE SEQUENCE [LARGE SCALE GENOMIC DNA]</scope>
</reference>
<gene>
    <name evidence="7" type="ORF">PCOR1329_LOCUS52719</name>
</gene>
<keyword evidence="8" id="KW-1185">Reference proteome</keyword>
<dbReference type="PANTHER" id="PTHR43447">
    <property type="entry name" value="ALPHA-AMYLASE"/>
    <property type="match status" value="1"/>
</dbReference>
<sequence length="3455" mass="376542">MGATQAKAAEALGDEELLRLALAFIRERPSLKEAIAKRISSPIDFEDAVSGPPDKAPGVAVVFQTSWARPHIHCRVGPAAPWTGPPGLPLGKSQVDGFDSPGWFAMSQWMKGPGDKDFSVARAGLWIVREGQLSPWQAGGALPAPAAPAPAPLAMRVAQCGTASPAELAGAGGVSILYHTGFQSPCVHCRVGPDSPWTQPPGLRLAASQVPGYDGRGWFCLRLPEAQKLEFLFNDGSSSWDKAPGGGNFTIPRAGAWRVAAGKVEDATAAPQPTVALAPAPAQAALGPALTSADMLAPPQSGLPAQTKLDGITLLYYTSWESPYLHCRVGPTSAWTVMPGLPLHKASGDLARDLVLGVAGSKDEIGGAVWFAAHLPKLKALEFVVNDGGPHFRWDKAGGGRDFQVGEAGAYVVHHGRLEKLPAPPEVPSGVEVKQVARASVSLAWAAASGGVKAYRIFRDGEVVASTLAGTTSYTDSGLLASSVFKYEVAAVGPQGMPSERSKPVEAKTKPAGKPGAPLELRCTVATTKKIELEFVQPEDTGGAPVTAFVVSRNGQALATVLAGAASDKVAWSDTSVSAGASYTYSVTACHLPAENQMRDEVLKSRKAAGQDSGVLLSIPKELNEGEPAKLERVEAVEELELAPCSKELQQQLGVKGFTVFYRSHWSKTFMHCKSLRPGSAWTELPGLPMTESPAAAFPAAEGWVVLYFPYAAAGLDFVFNDGGNQWEKAPGGANFCAAMSGAVRVMNGQAERVVSPPQAPTKLAAKVLDGSRIELSWTPPPVGKDEGPVVGYRVYRGAKLLQSIDASACTFVDVNLFASTDYEYTVSAVNHQQASGAQSQPVAARTGRPGPPSAPRALRGSTFKVDGAMRVKLEWEPPTDCGGAPIAQYEILRNGTLWGSFQVHTDQLEEETNKAQPVEAVKPPQQRWLRSTASYSTLSWFKDALEWVDEDVEAGETYAYQVVAVQLGKGRANELKTMRRCSSRLLDEVQDGVKGPASEQAQVKAVAFVDIPRLGEAKTKILFQAFDWNSHHTPNWYLTVQGMLPELRSAGVNMIWLPPPSDSVDHHGYLPRMWYKLDSHYGSASMLQDLVMAMNEQDMAPVLDLVVNHRCAAAQDSQGRWLVFKEPDWGGWAICRNSPAVPGGSGSDGTGVEMAQFAPAVDHTNPQVKADVKEFIRHMMEDIGFRAIRFDMVKGYGPRFQAEYVRAAGNPFSVAENWNGDVNGLADYVRECQGVMAAFDFPFYYNLKRSIQSNNFSELRAMDGRLSGLVGRDPVGGAAEIKVSPMPQPAGLRDWKLRAERMISPAYPDVEGAQCPAGARREVGEVPRICAPRRAALTRFKADGGGWPRAAPPARRQGSDFEDAGADVDAGQGWTKGAAAAASGAYAGRFCRLQHWGIRELKRMAEPAPPLTEVALRSDARWWARNAGGAKLAHLCCYCDSDYQDKNAGGEIPVPVFDCTSKTMKKFLWEVATWQTGREVKPLKQRATLLASLKGKAEEAREELDLDTTKGDDSVEVFLAYLGECFSEIEDIRDFSDRFNGVATKLKAKGIQVPDEVLAGLCIKEARLPLGRAASLLNAVGNKFNPARIQEQLMIYLPKASVVDGHGDHRDKGGYGGHRKDHTKVCATDACDEERKAEDRFDGASFDSSDDFDDPPDELLGAVDDAEDKLKEAQQARGYFAGRDGGPLPKKDDARITEMKARTRCGACGLKGHWRGDPQCPKENDPSAKDQIRAARASRQSALQAIDRKMLGRGANALEGMTASHFWGQKMKHGESFQRHATWRRSRKEIIGYEEQCQIVSLSQGVFDCISRQAVASNGSSHQPAVIKRHNHRSHPARAQLWLRQRVRRVPLHIQPPQLSTIQRSALMPPPHQRCATSPRATNRGASDSSMPTPSTFRLPAISSMRMPQLQAEVASYELDARGAARDHFRVILRELGAEAHDGNVLGYVPVLGMVCKEELQQLCRERNIEFHLRALGSVSHPSSQTKGGDKMRFGKCPTADNHWVLKTDLGYERWAVLELDKGRASPLLARFAWWVKARGVKPLPQEKAKATIEAVMVEEVVLGDEAVASAAIAKGTPMRQGSWVGYRRGRPLEKREMGAGDVGFAKAGETDWETHESPAAAGKAAGGNGRQWEPPASRRRPDIKKGKRVGLLCQVTGLLGAFAFQAVLAAQWLSGPFKLFAQYATGAAQDLAEHFKSVKEIYTTRSHRADIMQVFGGEGAVLWRWRWAATSVEVIDRKGGWDFREQKDLETAWDLFHSSRPRFVSIELPCAYCASITRLSLGAPKDKQALRRHWRAERPFISLARDRRRPDLGTARAEAAADRRARAPCEARRVRVWGSTLQFWGLIEHPARLLVTHEEFEQLRRTCSRKHRHDQTVGDNAAVRKSGTTLRSSAERSRPPPNYANDSASLGGMGEPTGGPDPVGGGGDFAHARDVRADETVGGRIGVGAIIFTKNTSSCCKPAELAMLKRLHVDWGHPSDEDLGRSLRLKSSKSAAVQAVGGLICGVRRSQQRPSAKRPTHLHFGQGFFDDAGFDCFELEDVDGKSYWYFSILDLAITLHVATLIGRHASQEFAAAFESCWASWAGVPDLVFFDVEKGCGGALSELFQSFNTEQLPIAGQAHRTIEHSSTKGEDEMRLLGIMVSGAKNSLRRRAGFSPAQWVLGRHPTVPADLVDDAANCSARSLASNDEKIRRRYAIRTVARESFMRMQNNDQLRRAVLARARTVATPLSVGEMYRVFRKVKKKDQKEQRNRSAKKGIRRGPCVVIGHTGENTWVSLGGRTMLVAPESIQALAPDDVLHLNGRGGLGQAMAELDQEKAPVEDIRPGPGEPEVKLDEIEQARRELLDNRDDDDIGLDVPVDPQPEEHIEVQLTGPALPALEGPTYGPAELRRRRATFDGADSGDSGPASKRLRTSKEHAGSGAAPPRAASRDPEAALGSGPTARSEPEGARQRSRSAPREAMQSSIIAERITRKQADKEILLRAIKESDRERYREAAAKQWSECQKCGSCQALSTEESEAVRDRVKACLIPRSGFVYRGKSAPMRTEKHPLPVKFKARFDLEIYAVFVDAAFMQVDEQPDQHLFMAQPREGLPGLRPKRLIKICMGVFGLATSPGQWWAKLKRTLLAVEENIGDNFVFRLRQHSLDPALQNGCDKLGESRVVAVARVGDRWWGISPKCPNLCDRFYKLPPWAGWRGLSFIFCGKQAWRDDEGVLHLRQTEYASPIEEIALSRARKTELPTEATLAEIPDSRSALGALGWLSSQTRPGLAAGVAMGQRAQNRPTMQDLPGANWLIKLERKHADVDCADEPAEGGISKLLFTAVGSSSKDKAMRNSSQNHDTAQLAAAGGCFGNNEQVLRGYAIILTHPGVPTVFMGDYNRGSHVREKILALCSIRQEGGIHVTSNCEIREARGGLYAAICGGKVAVKVGTDDWNPGNGWTFALAGHEFCVWVRR</sequence>
<comment type="caution">
    <text evidence="7">The sequence shown here is derived from an EMBL/GenBank/DDBJ whole genome shotgun (WGS) entry which is preliminary data.</text>
</comment>
<dbReference type="SMART" id="SM00060">
    <property type="entry name" value="FN3"/>
    <property type="match status" value="4"/>
</dbReference>
<feature type="region of interest" description="Disordered" evidence="5">
    <location>
        <begin position="496"/>
        <end position="518"/>
    </location>
</feature>
<dbReference type="InterPro" id="IPR012850">
    <property type="entry name" value="A-amylase_bs_C"/>
</dbReference>
<dbReference type="InterPro" id="IPR006047">
    <property type="entry name" value="GH13_cat_dom"/>
</dbReference>
<dbReference type="EMBL" id="CAUYUJ010016417">
    <property type="protein sequence ID" value="CAK0865070.1"/>
    <property type="molecule type" value="Genomic_DNA"/>
</dbReference>
<dbReference type="Gene3D" id="2.60.40.1180">
    <property type="entry name" value="Golgi alpha-mannosidase II"/>
    <property type="match status" value="1"/>
</dbReference>